<reference evidence="3 4" key="1">
    <citation type="submission" date="2017-08" db="EMBL/GenBank/DDBJ databases">
        <title>Substantial Increase in Enzyme Production by Combined Drug-Resistance Mutations in Paenibacillus agaridevorans.</title>
        <authorList>
            <person name="Tanaka Y."/>
            <person name="Funane K."/>
            <person name="Hosaka T."/>
            <person name="Shiwa Y."/>
            <person name="Fujita N."/>
            <person name="Miyazaki T."/>
            <person name="Yoshikawa H."/>
            <person name="Murakami K."/>
            <person name="Kasahara K."/>
            <person name="Inaoka T."/>
            <person name="Hiraga Y."/>
            <person name="Ochi K."/>
        </authorList>
    </citation>
    <scope>NUCLEOTIDE SEQUENCE [LARGE SCALE GENOMIC DNA]</scope>
    <source>
        <strain evidence="3 4">T-3040</strain>
    </source>
</reference>
<evidence type="ECO:0000313" key="4">
    <source>
        <dbReference type="Proteomes" id="UP000245202"/>
    </source>
</evidence>
<protein>
    <recommendedName>
        <fullName evidence="5">ABC transporter substrate-binding protein</fullName>
    </recommendedName>
</protein>
<feature type="chain" id="PRO_5038786510" description="ABC transporter substrate-binding protein" evidence="2">
    <location>
        <begin position="23"/>
        <end position="530"/>
    </location>
</feature>
<dbReference type="Proteomes" id="UP000245202">
    <property type="component" value="Unassembled WGS sequence"/>
</dbReference>
<dbReference type="PROSITE" id="PS51257">
    <property type="entry name" value="PROKAR_LIPOPROTEIN"/>
    <property type="match status" value="1"/>
</dbReference>
<dbReference type="EMBL" id="BDQX01000011">
    <property type="protein sequence ID" value="GBG05652.1"/>
    <property type="molecule type" value="Genomic_DNA"/>
</dbReference>
<evidence type="ECO:0000256" key="2">
    <source>
        <dbReference type="SAM" id="SignalP"/>
    </source>
</evidence>
<feature type="signal peptide" evidence="2">
    <location>
        <begin position="1"/>
        <end position="22"/>
    </location>
</feature>
<dbReference type="Gene3D" id="3.40.190.10">
    <property type="entry name" value="Periplasmic binding protein-like II"/>
    <property type="match status" value="2"/>
</dbReference>
<sequence>MMQWKKTGAVLATVIMLLSILAACSSNKETPKPSNEGVKPTGEQTDNKGNEPNKPKGKISISVFDRGWVAADEGTYESNRWTKWINENSPTEVEIIPVPRNEAQSKLNALIASGEAPDLIWEYDRNYMTQLAAQGAIQPIGEYIEKYSTSYKAYLEKNADLLPYLTVDNKVYAIASKRGVDAIANHAMWVRQDILDRLQLKAPTTVEELFEVARKIKEDDPTMTPIAFNGNGNPIMRTLFQAVSDQWYLEEGKLVNGRTLDRHRDSLAFQKQLFDEGLIDKEYITDNNFERANQLWVTGKAAIMFGAWDMPNQFRDLMANVPDAKMVPLEPFATQYGKTGLYQETPANIYVMFNSEMSEEKIKDAIAYLDWMIEDNWLPLKKGNENEHYKLVDGVPQTLDSEQFRKEVLYAFEYAVVHQWSPEASWFPILAAQDDVAQAYAKQQSVSIETALKNNFRRDIAYNPDLPELSQLIATFKPIAEQIETKVVTGGSAMTPQQGIDEIRKEWKRLGGENIESMVQEWYEANKGNL</sequence>
<accession>A0A2R5EGG0</accession>
<dbReference type="InterPro" id="IPR006059">
    <property type="entry name" value="SBP"/>
</dbReference>
<dbReference type="InterPro" id="IPR050490">
    <property type="entry name" value="Bact_solute-bd_prot1"/>
</dbReference>
<dbReference type="AlphaFoldDB" id="A0A2R5EGG0"/>
<dbReference type="Pfam" id="PF01547">
    <property type="entry name" value="SBP_bac_1"/>
    <property type="match status" value="1"/>
</dbReference>
<feature type="compositionally biased region" description="Basic and acidic residues" evidence="1">
    <location>
        <begin position="45"/>
        <end position="54"/>
    </location>
</feature>
<proteinExistence type="predicted"/>
<keyword evidence="4" id="KW-1185">Reference proteome</keyword>
<comment type="caution">
    <text evidence="3">The sequence shown here is derived from an EMBL/GenBank/DDBJ whole genome shotgun (WGS) entry which is preliminary data.</text>
</comment>
<name>A0A2R5EGG0_9BACL</name>
<evidence type="ECO:0000313" key="3">
    <source>
        <dbReference type="EMBL" id="GBG05652.1"/>
    </source>
</evidence>
<dbReference type="RefSeq" id="WP_087565844.1">
    <property type="nucleotide sequence ID" value="NZ_BDQX01000011.1"/>
</dbReference>
<dbReference type="PANTHER" id="PTHR43649:SF12">
    <property type="entry name" value="DIACETYLCHITOBIOSE BINDING PROTEIN DASA"/>
    <property type="match status" value="1"/>
</dbReference>
<dbReference type="SUPFAM" id="SSF53850">
    <property type="entry name" value="Periplasmic binding protein-like II"/>
    <property type="match status" value="1"/>
</dbReference>
<organism evidence="3 4">
    <name type="scientific">Paenibacillus agaridevorans</name>
    <dbReference type="NCBI Taxonomy" id="171404"/>
    <lineage>
        <taxon>Bacteria</taxon>
        <taxon>Bacillati</taxon>
        <taxon>Bacillota</taxon>
        <taxon>Bacilli</taxon>
        <taxon>Bacillales</taxon>
        <taxon>Paenibacillaceae</taxon>
        <taxon>Paenibacillus</taxon>
    </lineage>
</organism>
<feature type="region of interest" description="Disordered" evidence="1">
    <location>
        <begin position="27"/>
        <end position="58"/>
    </location>
</feature>
<gene>
    <name evidence="3" type="ORF">PAT3040_00136</name>
</gene>
<keyword evidence="2" id="KW-0732">Signal</keyword>
<evidence type="ECO:0008006" key="5">
    <source>
        <dbReference type="Google" id="ProtNLM"/>
    </source>
</evidence>
<dbReference type="PANTHER" id="PTHR43649">
    <property type="entry name" value="ARABINOSE-BINDING PROTEIN-RELATED"/>
    <property type="match status" value="1"/>
</dbReference>
<evidence type="ECO:0000256" key="1">
    <source>
        <dbReference type="SAM" id="MobiDB-lite"/>
    </source>
</evidence>